<accession>A0AAW0REU4</accession>
<protein>
    <submittedName>
        <fullName evidence="3">Uncharacterized protein</fullName>
    </submittedName>
</protein>
<reference evidence="3 4" key="1">
    <citation type="submission" date="2020-02" db="EMBL/GenBank/DDBJ databases">
        <title>Comparative genomics of the hypocrealean fungal genus Beauvera.</title>
        <authorList>
            <person name="Showalter D.N."/>
            <person name="Bushley K.E."/>
            <person name="Rehner S.A."/>
        </authorList>
    </citation>
    <scope>NUCLEOTIDE SEQUENCE [LARGE SCALE GENOMIC DNA]</scope>
    <source>
        <strain evidence="3 4">ARSEF4384</strain>
    </source>
</reference>
<evidence type="ECO:0000256" key="2">
    <source>
        <dbReference type="SAM" id="MobiDB-lite"/>
    </source>
</evidence>
<keyword evidence="1" id="KW-0175">Coiled coil</keyword>
<feature type="region of interest" description="Disordered" evidence="2">
    <location>
        <begin position="48"/>
        <end position="80"/>
    </location>
</feature>
<organism evidence="3 4">
    <name type="scientific">Beauveria asiatica</name>
    <dbReference type="NCBI Taxonomy" id="1069075"/>
    <lineage>
        <taxon>Eukaryota</taxon>
        <taxon>Fungi</taxon>
        <taxon>Dikarya</taxon>
        <taxon>Ascomycota</taxon>
        <taxon>Pezizomycotina</taxon>
        <taxon>Sordariomycetes</taxon>
        <taxon>Hypocreomycetidae</taxon>
        <taxon>Hypocreales</taxon>
        <taxon>Cordycipitaceae</taxon>
        <taxon>Beauveria</taxon>
    </lineage>
</organism>
<feature type="region of interest" description="Disordered" evidence="2">
    <location>
        <begin position="1"/>
        <end position="28"/>
    </location>
</feature>
<proteinExistence type="predicted"/>
<evidence type="ECO:0000313" key="3">
    <source>
        <dbReference type="EMBL" id="KAK8140663.1"/>
    </source>
</evidence>
<comment type="caution">
    <text evidence="3">The sequence shown here is derived from an EMBL/GenBank/DDBJ whole genome shotgun (WGS) entry which is preliminary data.</text>
</comment>
<dbReference type="Proteomes" id="UP001397290">
    <property type="component" value="Unassembled WGS sequence"/>
</dbReference>
<sequence length="157" mass="17522">MADPTGRVARSGSPLSMPRRSGRVVRASSKVSTALNTFEKATAEAIESNVRNARSEPVESEFEQAPESRKPRSGGETGRNMFQKLVELLEKSYEEMRELKEETKELKQKVTEQTLAIAKQDDLIGNLSEKATQQGSLIKELQQELRDNKSSATRRPS</sequence>
<feature type="coiled-coil region" evidence="1">
    <location>
        <begin position="82"/>
        <end position="116"/>
    </location>
</feature>
<evidence type="ECO:0000256" key="1">
    <source>
        <dbReference type="SAM" id="Coils"/>
    </source>
</evidence>
<dbReference type="AlphaFoldDB" id="A0AAW0REU4"/>
<gene>
    <name evidence="3" type="ORF">G3M48_002914</name>
</gene>
<dbReference type="EMBL" id="JAAHCF010002009">
    <property type="protein sequence ID" value="KAK8140663.1"/>
    <property type="molecule type" value="Genomic_DNA"/>
</dbReference>
<name>A0AAW0REU4_9HYPO</name>
<keyword evidence="4" id="KW-1185">Reference proteome</keyword>
<evidence type="ECO:0000313" key="4">
    <source>
        <dbReference type="Proteomes" id="UP001397290"/>
    </source>
</evidence>